<dbReference type="InterPro" id="IPR006963">
    <property type="entry name" value="Mopterin_OxRdtase_4Fe-4S_dom"/>
</dbReference>
<evidence type="ECO:0000313" key="10">
    <source>
        <dbReference type="Proteomes" id="UP001154312"/>
    </source>
</evidence>
<evidence type="ECO:0000313" key="9">
    <source>
        <dbReference type="EMBL" id="MDF9407694.1"/>
    </source>
</evidence>
<comment type="similarity">
    <text evidence="2">Belongs to the prokaryotic molybdopterin-containing oxidoreductase family.</text>
</comment>
<name>A0A9X4H5K6_9FIRM</name>
<dbReference type="InterPro" id="IPR037949">
    <property type="entry name" value="MopB_CT_Acetylene-hydratase"/>
</dbReference>
<dbReference type="PROSITE" id="PS00932">
    <property type="entry name" value="MOLYBDOPTERIN_PROK_3"/>
    <property type="match status" value="1"/>
</dbReference>
<keyword evidence="10" id="KW-1185">Reference proteome</keyword>
<dbReference type="InterPro" id="IPR006655">
    <property type="entry name" value="Mopterin_OxRdtase_prok_CS"/>
</dbReference>
<organism evidence="9 10">
    <name type="scientific">Pelotomaculum isophthalicicum JI</name>
    <dbReference type="NCBI Taxonomy" id="947010"/>
    <lineage>
        <taxon>Bacteria</taxon>
        <taxon>Bacillati</taxon>
        <taxon>Bacillota</taxon>
        <taxon>Clostridia</taxon>
        <taxon>Eubacteriales</taxon>
        <taxon>Desulfotomaculaceae</taxon>
        <taxon>Pelotomaculum</taxon>
    </lineage>
</organism>
<dbReference type="GO" id="GO:0046872">
    <property type="term" value="F:metal ion binding"/>
    <property type="evidence" value="ECO:0007669"/>
    <property type="project" value="UniProtKB-KW"/>
</dbReference>
<gene>
    <name evidence="9" type="ORF">L7E55_04860</name>
</gene>
<dbReference type="SUPFAM" id="SSF50692">
    <property type="entry name" value="ADC-like"/>
    <property type="match status" value="1"/>
</dbReference>
<dbReference type="Pfam" id="PF01568">
    <property type="entry name" value="Molydop_binding"/>
    <property type="match status" value="1"/>
</dbReference>
<evidence type="ECO:0000256" key="2">
    <source>
        <dbReference type="ARBA" id="ARBA00010312"/>
    </source>
</evidence>
<proteinExistence type="inferred from homology"/>
<evidence type="ECO:0000256" key="6">
    <source>
        <dbReference type="ARBA" id="ARBA00023004"/>
    </source>
</evidence>
<keyword evidence="4" id="KW-0479">Metal-binding</keyword>
<dbReference type="InterPro" id="IPR050612">
    <property type="entry name" value="Prok_Mopterin_Oxidored"/>
</dbReference>
<dbReference type="Pfam" id="PF04879">
    <property type="entry name" value="Molybdop_Fe4S4"/>
    <property type="match status" value="1"/>
</dbReference>
<feature type="domain" description="4Fe-4S Mo/W bis-MGD-type" evidence="8">
    <location>
        <begin position="10"/>
        <end position="66"/>
    </location>
</feature>
<protein>
    <submittedName>
        <fullName evidence="9">Molybdopterin-dependent oxidoreductase</fullName>
    </submittedName>
</protein>
<comment type="caution">
    <text evidence="9">The sequence shown here is derived from an EMBL/GenBank/DDBJ whole genome shotgun (WGS) entry which is preliminary data.</text>
</comment>
<dbReference type="Gene3D" id="3.40.50.740">
    <property type="match status" value="1"/>
</dbReference>
<dbReference type="PANTHER" id="PTHR43742">
    <property type="entry name" value="TRIMETHYLAMINE-N-OXIDE REDUCTASE"/>
    <property type="match status" value="1"/>
</dbReference>
<evidence type="ECO:0000259" key="8">
    <source>
        <dbReference type="PROSITE" id="PS51669"/>
    </source>
</evidence>
<dbReference type="Gene3D" id="3.40.228.10">
    <property type="entry name" value="Dimethylsulfoxide Reductase, domain 2"/>
    <property type="match status" value="1"/>
</dbReference>
<keyword evidence="3" id="KW-0500">Molybdenum</keyword>
<dbReference type="GO" id="GO:0016491">
    <property type="term" value="F:oxidoreductase activity"/>
    <property type="evidence" value="ECO:0007669"/>
    <property type="project" value="UniProtKB-KW"/>
</dbReference>
<dbReference type="RefSeq" id="WP_277442931.1">
    <property type="nucleotide sequence ID" value="NZ_JAKOAV010000006.1"/>
</dbReference>
<dbReference type="GO" id="GO:0043546">
    <property type="term" value="F:molybdopterin cofactor binding"/>
    <property type="evidence" value="ECO:0007669"/>
    <property type="project" value="InterPro"/>
</dbReference>
<dbReference type="InterPro" id="IPR006656">
    <property type="entry name" value="Mopterin_OxRdtase"/>
</dbReference>
<keyword evidence="7" id="KW-0411">Iron-sulfur</keyword>
<evidence type="ECO:0000256" key="1">
    <source>
        <dbReference type="ARBA" id="ARBA00001942"/>
    </source>
</evidence>
<dbReference type="SUPFAM" id="SSF53706">
    <property type="entry name" value="Formate dehydrogenase/DMSO reductase, domains 1-3"/>
    <property type="match status" value="1"/>
</dbReference>
<dbReference type="InterPro" id="IPR006657">
    <property type="entry name" value="MoPterin_dinucl-bd_dom"/>
</dbReference>
<keyword evidence="5" id="KW-0560">Oxidoreductase</keyword>
<dbReference type="Gene3D" id="2.20.25.90">
    <property type="entry name" value="ADC-like domains"/>
    <property type="match status" value="1"/>
</dbReference>
<dbReference type="CDD" id="cd02781">
    <property type="entry name" value="MopB_CT_Acetylene-hydratase"/>
    <property type="match status" value="1"/>
</dbReference>
<evidence type="ECO:0000256" key="5">
    <source>
        <dbReference type="ARBA" id="ARBA00023002"/>
    </source>
</evidence>
<dbReference type="GO" id="GO:0051536">
    <property type="term" value="F:iron-sulfur cluster binding"/>
    <property type="evidence" value="ECO:0007669"/>
    <property type="project" value="UniProtKB-KW"/>
</dbReference>
<accession>A0A9X4H5K6</accession>
<dbReference type="Pfam" id="PF00384">
    <property type="entry name" value="Molybdopterin"/>
    <property type="match status" value="1"/>
</dbReference>
<evidence type="ECO:0000256" key="3">
    <source>
        <dbReference type="ARBA" id="ARBA00022505"/>
    </source>
</evidence>
<evidence type="ECO:0000256" key="4">
    <source>
        <dbReference type="ARBA" id="ARBA00022723"/>
    </source>
</evidence>
<evidence type="ECO:0000256" key="7">
    <source>
        <dbReference type="ARBA" id="ARBA00023014"/>
    </source>
</evidence>
<sequence length="688" mass="76129">MIAMLNNCETRTIKTICGICNGACGICLELSGGVITSIKGDQDDPFTNGYICPKGKALKELVYAPDRLTKPLKKVAPGEWRDISWEDAFAYIVSKLKELKLNYGPESLAIHVGQTGVRKEFTNYLERFAAVYGTPNCSSAGSHCHISKSMANEITYGILPAADYLNSNCIVLWGYNPANACPPQMNNINKARARGARLIVVDPTVTPAALSADIHLQQRPGSDGALALGMLYVIVNEELYDKNFVAEWTIGFDKLQELVKEYTPEITEKITWVPAAKIVEAARLFAQTSPANISPGISLELQTNGFQTARALAILQAVTGNLDITGGALFVPPAKLSSLEIPIKEAKKPAIGEKEFPVFHKYTKRAQANIYYKSILKGDPYHIKGMIVDGSNPVLTWPNASKVKEALSSLELLLVIDHFMTETGRLADLVLPAATFLGRYELRDASSTYGVQGISLIDKVLEDEGITDWKFWNELARRMGHEEHFPWPNEVDALNFRLKPLGLSYDQLKDNGLGYVYSEKEEKKYEKAGFKTLSGKVEIFSQELADYGFDPLPVYREPGESPLTSPQVAEKYPLILSTGARTIGYYHSRYRNIESLRKLLPEPLLLVHPAKAEEMGICDGETVKVESMRGSIEMKVSFSTKFDPRVIFAPHGWDKANSNILTDSEVLDPVSGFPPDRALLARIVKIEK</sequence>
<comment type="cofactor">
    <cofactor evidence="1">
        <name>Mo-bis(molybdopterin guanine dinucleotide)</name>
        <dbReference type="ChEBI" id="CHEBI:60539"/>
    </cofactor>
</comment>
<dbReference type="SMART" id="SM00926">
    <property type="entry name" value="Molybdop_Fe4S4"/>
    <property type="match status" value="1"/>
</dbReference>
<reference evidence="9" key="1">
    <citation type="submission" date="2022-02" db="EMBL/GenBank/DDBJ databases">
        <authorList>
            <person name="Leng L."/>
        </authorList>
    </citation>
    <scope>NUCLEOTIDE SEQUENCE</scope>
    <source>
        <strain evidence="9">JI</strain>
    </source>
</reference>
<dbReference type="GO" id="GO:0018818">
    <property type="term" value="F:acetylene hydratase activity"/>
    <property type="evidence" value="ECO:0007669"/>
    <property type="project" value="InterPro"/>
</dbReference>
<keyword evidence="6" id="KW-0408">Iron</keyword>
<dbReference type="AlphaFoldDB" id="A0A9X4H5K6"/>
<dbReference type="Proteomes" id="UP001154312">
    <property type="component" value="Unassembled WGS sequence"/>
</dbReference>
<dbReference type="EMBL" id="JAKOAV010000006">
    <property type="protein sequence ID" value="MDF9407694.1"/>
    <property type="molecule type" value="Genomic_DNA"/>
</dbReference>
<dbReference type="PROSITE" id="PS51669">
    <property type="entry name" value="4FE4S_MOW_BIS_MGD"/>
    <property type="match status" value="1"/>
</dbReference>
<dbReference type="InterPro" id="IPR009010">
    <property type="entry name" value="Asp_de-COase-like_dom_sf"/>
</dbReference>
<dbReference type="Gene3D" id="2.40.40.20">
    <property type="match status" value="1"/>
</dbReference>